<dbReference type="RefSeq" id="WP_167080144.1">
    <property type="nucleotide sequence ID" value="NZ_VVIW01000025.1"/>
</dbReference>
<evidence type="ECO:0000313" key="1">
    <source>
        <dbReference type="EMBL" id="NHZ43915.1"/>
    </source>
</evidence>
<name>A0ABX0MG71_9BURK</name>
<dbReference type="EMBL" id="VVIW01000025">
    <property type="protein sequence ID" value="NHZ43915.1"/>
    <property type="molecule type" value="Genomic_DNA"/>
</dbReference>
<keyword evidence="2" id="KW-1185">Reference proteome</keyword>
<dbReference type="InterPro" id="IPR011047">
    <property type="entry name" value="Quinoprotein_ADH-like_sf"/>
</dbReference>
<sequence>MQITESQYAEYFEGYTISDCAVRSNDIFCFILRNIAEAEDAGPTAEAYVTKRLVSYYPYDPIDKQLGKTIFNRYENLTVCASKNGEDKAVVTSSDGLVLTAGGNESGKEEPIPTHHETGPRRGAIFRTRLIQGVMHAVGSGHTVCIRAGKNRWESISHHLPAETLADFEDEERSGNMDLEDIDGFSTHDLYAVAGKGCVWHFDGVKWRPLPFPSTMYLHSVCCAGDGYVYVGAQSGNIFRGRQNEWKQIVRESMTLPFRDIVWHADKLWLSSDYGLWNISNDKLVAAEFPSSDVAVCAGNLSVNDGVLLMAGTNGAAIHDGKSWQLIFNTMQFA</sequence>
<accession>A0ABX0MG71</accession>
<reference evidence="1 2" key="1">
    <citation type="submission" date="2019-09" db="EMBL/GenBank/DDBJ databases">
        <title>Taxonomy of Antarctic Massilia spp.: description of Massilia rubra sp. nov., Massilia aquatica sp. nov., Massilia mucilaginosa sp. nov., Massilia frigida sp. nov. isolated from streams, lakes and regoliths.</title>
        <authorList>
            <person name="Holochova P."/>
            <person name="Sedlacek I."/>
            <person name="Kralova S."/>
            <person name="Maslanova I."/>
            <person name="Busse H.-J."/>
            <person name="Stankova E."/>
            <person name="Vrbovska V."/>
            <person name="Kovarovic V."/>
            <person name="Bartak M."/>
            <person name="Svec P."/>
            <person name="Pantucek R."/>
        </authorList>
    </citation>
    <scope>NUCLEOTIDE SEQUENCE [LARGE SCALE GENOMIC DNA]</scope>
    <source>
        <strain evidence="1 2">CCM 8693</strain>
    </source>
</reference>
<gene>
    <name evidence="1" type="ORF">F1609_27660</name>
</gene>
<dbReference type="SUPFAM" id="SSF50998">
    <property type="entry name" value="Quinoprotein alcohol dehydrogenase-like"/>
    <property type="match status" value="1"/>
</dbReference>
<evidence type="ECO:0008006" key="3">
    <source>
        <dbReference type="Google" id="ProtNLM"/>
    </source>
</evidence>
<proteinExistence type="predicted"/>
<evidence type="ECO:0000313" key="2">
    <source>
        <dbReference type="Proteomes" id="UP000819052"/>
    </source>
</evidence>
<protein>
    <recommendedName>
        <fullName evidence="3">Exo-alpha-sialidase</fullName>
    </recommendedName>
</protein>
<comment type="caution">
    <text evidence="1">The sequence shown here is derived from an EMBL/GenBank/DDBJ whole genome shotgun (WGS) entry which is preliminary data.</text>
</comment>
<dbReference type="Proteomes" id="UP000819052">
    <property type="component" value="Unassembled WGS sequence"/>
</dbReference>
<organism evidence="1 2">
    <name type="scientific">Massilia aquatica</name>
    <dbReference type="NCBI Taxonomy" id="2609000"/>
    <lineage>
        <taxon>Bacteria</taxon>
        <taxon>Pseudomonadati</taxon>
        <taxon>Pseudomonadota</taxon>
        <taxon>Betaproteobacteria</taxon>
        <taxon>Burkholderiales</taxon>
        <taxon>Oxalobacteraceae</taxon>
        <taxon>Telluria group</taxon>
        <taxon>Massilia</taxon>
    </lineage>
</organism>